<name>A0A2S9ME66_9BURK</name>
<organism evidence="3 5">
    <name type="scientific">Burkholderia multivorans</name>
    <dbReference type="NCBI Taxonomy" id="87883"/>
    <lineage>
        <taxon>Bacteria</taxon>
        <taxon>Pseudomonadati</taxon>
        <taxon>Pseudomonadota</taxon>
        <taxon>Betaproteobacteria</taxon>
        <taxon>Burkholderiales</taxon>
        <taxon>Burkholderiaceae</taxon>
        <taxon>Burkholderia</taxon>
        <taxon>Burkholderia cepacia complex</taxon>
    </lineage>
</organism>
<feature type="region of interest" description="Disordered" evidence="1">
    <location>
        <begin position="40"/>
        <end position="70"/>
    </location>
</feature>
<evidence type="ECO:0000313" key="4">
    <source>
        <dbReference type="Proteomes" id="UP000237686"/>
    </source>
</evidence>
<protein>
    <submittedName>
        <fullName evidence="3">Uncharacterized protein</fullName>
    </submittedName>
</protein>
<accession>A0A2S9ME66</accession>
<dbReference type="Proteomes" id="UP000238982">
    <property type="component" value="Unassembled WGS sequence"/>
</dbReference>
<proteinExistence type="predicted"/>
<dbReference type="Proteomes" id="UP000237686">
    <property type="component" value="Unassembled WGS sequence"/>
</dbReference>
<reference evidence="2 4" key="1">
    <citation type="submission" date="2018-03" db="EMBL/GenBank/DDBJ databases">
        <authorList>
            <person name="Nguyen K."/>
            <person name="Fouts D."/>
            <person name="Sutton G."/>
        </authorList>
    </citation>
    <scope>NUCLEOTIDE SEQUENCE [LARGE SCALE GENOMIC DNA]</scope>
    <source>
        <strain evidence="2 4">AU17135</strain>
    </source>
</reference>
<evidence type="ECO:0000256" key="1">
    <source>
        <dbReference type="SAM" id="MobiDB-lite"/>
    </source>
</evidence>
<dbReference type="AlphaFoldDB" id="A0A2S9ME66"/>
<evidence type="ECO:0000313" key="3">
    <source>
        <dbReference type="EMBL" id="PRF56010.1"/>
    </source>
</evidence>
<reference evidence="3 5" key="2">
    <citation type="submission" date="2018-03" db="EMBL/GenBank/DDBJ databases">
        <authorList>
            <person name="Keele B.F."/>
        </authorList>
    </citation>
    <scope>NUCLEOTIDE SEQUENCE [LARGE SCALE GENOMIC DNA]</scope>
    <source>
        <strain evidence="3 5">AU19729</strain>
    </source>
</reference>
<dbReference type="EMBL" id="PVFZ01000074">
    <property type="protein sequence ID" value="PRF17663.1"/>
    <property type="molecule type" value="Genomic_DNA"/>
</dbReference>
<gene>
    <name evidence="2" type="ORF">C6P98_28500</name>
    <name evidence="3" type="ORF">C6Q15_25030</name>
</gene>
<comment type="caution">
    <text evidence="3">The sequence shown here is derived from an EMBL/GenBank/DDBJ whole genome shotgun (WGS) entry which is preliminary data.</text>
</comment>
<sequence length="70" mass="7729">MGCMTRFPDVVRASALRRLPDVRPASRRIDLRGAWRRAPGHRGASRGACACRTGLPDVSADDDPRSEREP</sequence>
<dbReference type="EMBL" id="PVGH01000093">
    <property type="protein sequence ID" value="PRF56010.1"/>
    <property type="molecule type" value="Genomic_DNA"/>
</dbReference>
<evidence type="ECO:0000313" key="2">
    <source>
        <dbReference type="EMBL" id="PRF17663.1"/>
    </source>
</evidence>
<evidence type="ECO:0000313" key="5">
    <source>
        <dbReference type="Proteomes" id="UP000238982"/>
    </source>
</evidence>